<proteinExistence type="predicted"/>
<evidence type="ECO:0000313" key="1">
    <source>
        <dbReference type="EMBL" id="WAJ27529.1"/>
    </source>
</evidence>
<evidence type="ECO:0000313" key="2">
    <source>
        <dbReference type="Proteomes" id="UP001163223"/>
    </source>
</evidence>
<keyword evidence="2" id="KW-1185">Reference proteome</keyword>
<accession>A0ACD4NL98</accession>
<sequence>MALPAPIQAILTRFRGSNNNAYNATTNPLGLGQGGHRTNFNPRLGDMADLSDWMSDTAEAADASAGAAAGSASAAAGSADAASDSASAAAGSASDSAVQALRLQGTSTTSRTPALGSVTFTTQAGKAFDVGNDIRVQSRGNIDRWLAGRVTAYSGTSVTIAIVAIGSVTSAATDWDIRVAGTQGVQGIPGIPTMGYAGRSSNTQIALADAAKLIDLTGTFTQTFAAAATLGTGFYIVLRNAGTGDITLDPNGSETIDGLTSFIMYPGEVRMIQCDGTSFRSVVHVPFSKRFSASDTFVKPPGYKGFQAHYLGGGGGGGGGAYKTDNSLVYNGGNGVSGVYQWVPYIAASLIAATSPVVIGAGGSPGVNGSSATPNGTTGNAGGATTFAGFGAPGGNPGVGAALGTGSNAPDGSSVAPVVNAVGVIQFGNAVGNHPAGNGRIFTSAARGGDRGTGRGTNNETQIPPQAGGVGELLVMGVS</sequence>
<name>A0ACD4NL98_9HYPH</name>
<gene>
    <name evidence="1" type="ORF">OXU80_22210</name>
</gene>
<dbReference type="EMBL" id="CP113520">
    <property type="protein sequence ID" value="WAJ27529.1"/>
    <property type="molecule type" value="Genomic_DNA"/>
</dbReference>
<protein>
    <submittedName>
        <fullName evidence="1">Uncharacterized protein</fullName>
    </submittedName>
</protein>
<reference evidence="1" key="1">
    <citation type="submission" date="2022-11" db="EMBL/GenBank/DDBJ databases">
        <title>beta-Carotene-producing bacterium, Jeongeuplla avenae sp. nov., alleviates the salt stress of Arabidopsis seedlings.</title>
        <authorList>
            <person name="Jiang L."/>
            <person name="Lee J."/>
        </authorList>
    </citation>
    <scope>NUCLEOTIDE SEQUENCE</scope>
    <source>
        <strain evidence="1">DY_R2A_6</strain>
    </source>
</reference>
<dbReference type="Proteomes" id="UP001163223">
    <property type="component" value="Chromosome"/>
</dbReference>
<organism evidence="1 2">
    <name type="scientific">Antarcticirhabdus aurantiaca</name>
    <dbReference type="NCBI Taxonomy" id="2606717"/>
    <lineage>
        <taxon>Bacteria</taxon>
        <taxon>Pseudomonadati</taxon>
        <taxon>Pseudomonadota</taxon>
        <taxon>Alphaproteobacteria</taxon>
        <taxon>Hyphomicrobiales</taxon>
        <taxon>Aurantimonadaceae</taxon>
        <taxon>Antarcticirhabdus</taxon>
    </lineage>
</organism>